<dbReference type="PROSITE" id="PS50203">
    <property type="entry name" value="CALPAIN_CAT"/>
    <property type="match status" value="1"/>
</dbReference>
<evidence type="ECO:0000313" key="9">
    <source>
        <dbReference type="EMBL" id="CZR58594.1"/>
    </source>
</evidence>
<dbReference type="Pfam" id="PF00648">
    <property type="entry name" value="Peptidase_C2"/>
    <property type="match status" value="2"/>
</dbReference>
<protein>
    <submittedName>
        <fullName evidence="9">Related to micromolar calcium activated neutral protease 1 (Capn1)</fullName>
    </submittedName>
</protein>
<feature type="compositionally biased region" description="Basic and acidic residues" evidence="7">
    <location>
        <begin position="630"/>
        <end position="648"/>
    </location>
</feature>
<keyword evidence="4 6" id="KW-0788">Thiol protease</keyword>
<evidence type="ECO:0000256" key="2">
    <source>
        <dbReference type="ARBA" id="ARBA00022670"/>
    </source>
</evidence>
<evidence type="ECO:0000256" key="6">
    <source>
        <dbReference type="PROSITE-ProRule" id="PRU00239"/>
    </source>
</evidence>
<proteinExistence type="inferred from homology"/>
<name>A0A1L7X0P6_9HELO</name>
<dbReference type="InterPro" id="IPR038765">
    <property type="entry name" value="Papain-like_cys_pep_sf"/>
</dbReference>
<evidence type="ECO:0000313" key="10">
    <source>
        <dbReference type="Proteomes" id="UP000184330"/>
    </source>
</evidence>
<dbReference type="InterPro" id="IPR022684">
    <property type="entry name" value="Calpain_cysteine_protease"/>
</dbReference>
<feature type="compositionally biased region" description="Basic residues" evidence="7">
    <location>
        <begin position="1"/>
        <end position="12"/>
    </location>
</feature>
<feature type="active site" evidence="5 6">
    <location>
        <position position="397"/>
    </location>
</feature>
<feature type="active site" evidence="5 6">
    <location>
        <position position="213"/>
    </location>
</feature>
<evidence type="ECO:0000256" key="5">
    <source>
        <dbReference type="PIRSR" id="PIRSR622684-1"/>
    </source>
</evidence>
<dbReference type="Gene3D" id="3.90.70.10">
    <property type="entry name" value="Cysteine proteinases"/>
    <property type="match status" value="1"/>
</dbReference>
<comment type="similarity">
    <text evidence="1">Belongs to the peptidase C2 family.</text>
</comment>
<evidence type="ECO:0000256" key="3">
    <source>
        <dbReference type="ARBA" id="ARBA00022801"/>
    </source>
</evidence>
<reference evidence="9 10" key="1">
    <citation type="submission" date="2016-03" db="EMBL/GenBank/DDBJ databases">
        <authorList>
            <person name="Ploux O."/>
        </authorList>
    </citation>
    <scope>NUCLEOTIDE SEQUENCE [LARGE SCALE GENOMIC DNA]</scope>
    <source>
        <strain evidence="9 10">UAMH 11012</strain>
    </source>
</reference>
<dbReference type="CDD" id="cd00044">
    <property type="entry name" value="CysPc"/>
    <property type="match status" value="1"/>
</dbReference>
<feature type="region of interest" description="Disordered" evidence="7">
    <location>
        <begin position="630"/>
        <end position="852"/>
    </location>
</feature>
<feature type="compositionally biased region" description="Pro residues" evidence="7">
    <location>
        <begin position="822"/>
        <end position="831"/>
    </location>
</feature>
<evidence type="ECO:0000256" key="1">
    <source>
        <dbReference type="ARBA" id="ARBA00007623"/>
    </source>
</evidence>
<dbReference type="EMBL" id="FJOG01000012">
    <property type="protein sequence ID" value="CZR58594.1"/>
    <property type="molecule type" value="Genomic_DNA"/>
</dbReference>
<feature type="active site" evidence="5 6">
    <location>
        <position position="417"/>
    </location>
</feature>
<feature type="region of interest" description="Disordered" evidence="7">
    <location>
        <begin position="915"/>
        <end position="976"/>
    </location>
</feature>
<dbReference type="FunFam" id="3.90.70.10:FF:000072">
    <property type="entry name" value="Cysteine proteinase"/>
    <property type="match status" value="1"/>
</dbReference>
<feature type="compositionally biased region" description="Basic and acidic residues" evidence="7">
    <location>
        <begin position="716"/>
        <end position="795"/>
    </location>
</feature>
<dbReference type="GO" id="GO:0004198">
    <property type="term" value="F:calcium-dependent cysteine-type endopeptidase activity"/>
    <property type="evidence" value="ECO:0007669"/>
    <property type="project" value="InterPro"/>
</dbReference>
<sequence>MIPHRLRPRGRPQPRAPKAAPSEAGSAVSGGSRGAPSQAKDTPLVLIPQPPAKKPKKVAPQDAIDEFWAKFNSKTPGIATTVLPKNVYAKKAGEQQPKGTIKPENAVKSYEEAAQNCKDKVAKIVKECRRVNQKYRDPHFDIEFDLKWGKKDCLTMLSGKKDDVDDDDDSMWNFDFGFSPGSVKRVGDIFENPKFFIGGATANDIRQGRDGDCWFMAALCTLGNKEDLIPKVCVARDEQVGVYGFVFHRDGEWVSEIIDDKLYLTKPDYDESWIERNLIEDRQRINSEEDYRKIYQTGSGALYFAQCEDPNETWLPLLEKAYAKAHGDYAAIEGGHTGEGLEDLTGGVTTEIFSSDILDKEYFWKEELMKVNKDFLFGCAAGIFWGRGNRKGIYEGHAYSILKAVEMDGQRLVLVRNPWGEGEWHGPWSDGSKEWTPEWMQKLDHRFGDDGAFWMSYDDLLKKYQTFDRTRLFNDEWKVTQQWTSLKVPWTVGYHDTEFHFTLEKAASVVIVLSQLDQRYFCGLEGQYNFELSFRVHKAGEEDYIVRSHGNYWMRRSVTAELELEGGEYHILMKVEADRSDYAFSVEDVIRANAKDRRDKLMRIGLAYDMAMAKGKIIETDDEKKARKAFEAKKKAKAKAEMKKNLLKEKKKRKHVENRDMRKQRAADAKRKEKQKKREAKRKAKEEEAKKNAPEVEEEEKKEEKKEDVQAEIAEEVEKQKKGGSEEDVQKEISEEIKKQEEEAAKPEVKEEPKTEVQEEAKPAPTPEAKEESKEESKPEVKDEPKETPKEDTKPSEAPPPPSTTEKESDKPTDIPQSDPNAPLPPPPPPMIDDISDDDLSDLESVVSDISSSAVSDAILEAKLASDAALPPPLPVDDEEDEFERDPWNAVAVVGLRVYCKGSGVTVKVVRPRDWEEGEGKLDLDDSAADATKDVVEKVEEEGRENKRKDNEGEGSVEGEGEKKSEGESEGSVVVV</sequence>
<feature type="compositionally biased region" description="Low complexity" evidence="7">
    <location>
        <begin position="843"/>
        <end position="852"/>
    </location>
</feature>
<evidence type="ECO:0000256" key="4">
    <source>
        <dbReference type="ARBA" id="ARBA00022807"/>
    </source>
</evidence>
<keyword evidence="2 6" id="KW-0645">Protease</keyword>
<keyword evidence="3 6" id="KW-0378">Hydrolase</keyword>
<evidence type="ECO:0000259" key="8">
    <source>
        <dbReference type="PROSITE" id="PS50203"/>
    </source>
</evidence>
<feature type="region of interest" description="Disordered" evidence="7">
    <location>
        <begin position="1"/>
        <end position="59"/>
    </location>
</feature>
<feature type="compositionally biased region" description="Basic and acidic residues" evidence="7">
    <location>
        <begin position="657"/>
        <end position="671"/>
    </location>
</feature>
<keyword evidence="10" id="KW-1185">Reference proteome</keyword>
<accession>A0A1L7X0P6</accession>
<gene>
    <name evidence="9" type="ORF">PAC_08486</name>
</gene>
<dbReference type="AlphaFoldDB" id="A0A1L7X0P6"/>
<feature type="compositionally biased region" description="Basic and acidic residues" evidence="7">
    <location>
        <begin position="684"/>
        <end position="694"/>
    </location>
</feature>
<dbReference type="SUPFAM" id="SSF54001">
    <property type="entry name" value="Cysteine proteinases"/>
    <property type="match status" value="1"/>
</dbReference>
<evidence type="ECO:0000256" key="7">
    <source>
        <dbReference type="SAM" id="MobiDB-lite"/>
    </source>
</evidence>
<organism evidence="9 10">
    <name type="scientific">Phialocephala subalpina</name>
    <dbReference type="NCBI Taxonomy" id="576137"/>
    <lineage>
        <taxon>Eukaryota</taxon>
        <taxon>Fungi</taxon>
        <taxon>Dikarya</taxon>
        <taxon>Ascomycota</taxon>
        <taxon>Pezizomycotina</taxon>
        <taxon>Leotiomycetes</taxon>
        <taxon>Helotiales</taxon>
        <taxon>Mollisiaceae</taxon>
        <taxon>Phialocephala</taxon>
        <taxon>Phialocephala fortinii species complex</taxon>
    </lineage>
</organism>
<dbReference type="PANTHER" id="PTHR10183:SF379">
    <property type="entry name" value="CALPAIN-5"/>
    <property type="match status" value="1"/>
</dbReference>
<dbReference type="SMART" id="SM00230">
    <property type="entry name" value="CysPc"/>
    <property type="match status" value="1"/>
</dbReference>
<feature type="compositionally biased region" description="Low complexity" evidence="7">
    <location>
        <begin position="19"/>
        <end position="37"/>
    </location>
</feature>
<dbReference type="GO" id="GO:0006508">
    <property type="term" value="P:proteolysis"/>
    <property type="evidence" value="ECO:0007669"/>
    <property type="project" value="UniProtKB-KW"/>
</dbReference>
<dbReference type="STRING" id="576137.A0A1L7X0P6"/>
<dbReference type="PANTHER" id="PTHR10183">
    <property type="entry name" value="CALPAIN"/>
    <property type="match status" value="1"/>
</dbReference>
<feature type="compositionally biased region" description="Basic and acidic residues" evidence="7">
    <location>
        <begin position="915"/>
        <end position="924"/>
    </location>
</feature>
<feature type="compositionally biased region" description="Basic residues" evidence="7">
    <location>
        <begin position="672"/>
        <end position="683"/>
    </location>
</feature>
<dbReference type="OrthoDB" id="424753at2759"/>
<dbReference type="InterPro" id="IPR001300">
    <property type="entry name" value="Peptidase_C2_calpain_cat"/>
</dbReference>
<dbReference type="Proteomes" id="UP000184330">
    <property type="component" value="Unassembled WGS sequence"/>
</dbReference>
<feature type="domain" description="Calpain catalytic" evidence="8">
    <location>
        <begin position="184"/>
        <end position="473"/>
    </location>
</feature>